<dbReference type="PANTHER" id="PTHR38442">
    <property type="entry name" value="INNER MEMBRANE PROTEIN-RELATED"/>
    <property type="match status" value="1"/>
</dbReference>
<organism evidence="1 2">
    <name type="scientific">Knoellia subterranea KCTC 19937</name>
    <dbReference type="NCBI Taxonomy" id="1385521"/>
    <lineage>
        <taxon>Bacteria</taxon>
        <taxon>Bacillati</taxon>
        <taxon>Actinomycetota</taxon>
        <taxon>Actinomycetes</taxon>
        <taxon>Micrococcales</taxon>
        <taxon>Intrasporangiaceae</taxon>
        <taxon>Knoellia</taxon>
    </lineage>
</organism>
<dbReference type="EMBL" id="AVPK01000013">
    <property type="protein sequence ID" value="KGN36253.1"/>
    <property type="molecule type" value="Genomic_DNA"/>
</dbReference>
<accession>A0A0A0JGI2</accession>
<sequence>MSLLAPSPADEARRSGLRRMRAVALGLLVLAAIVYAVTLRHETGWLGFVNAGAEAAMVGALADWFAVTALFRHPLGLPVPHTAIIPKRKNEIGRNLQEFVTENFLTEEIARERLEAAHVGERVGVWLGEPAHRQRVMTEVVRVTRAGLGRLSDDDVREVITDFVLPRLATEPISPIAGSLLDGVVSERTHHGLVDLGLEQLHDWLVENPGTFSSVVGERAPWWSPPWVDDKVIGWSYQQVLSWLRDIRQSPLHPARVALDDLLARLAQDLQHDPEVIARAESLKERLLSHPQVPETAVGLWRSFAAALEKAMDDPGSYFHVRGEELLEHLGAHLVEDVAWRSRLEGHLGEAVSFFVNTYGSELAEVISVTVEQWDGKEAAERIELHVGRDLQFIRINGTIVGALAGITIHALSALL</sequence>
<protein>
    <submittedName>
        <fullName evidence="1">Membrane protein</fullName>
    </submittedName>
</protein>
<dbReference type="AlphaFoldDB" id="A0A0A0JGI2"/>
<name>A0A0A0JGI2_9MICO</name>
<dbReference type="InterPro" id="IPR007383">
    <property type="entry name" value="DUF445"/>
</dbReference>
<evidence type="ECO:0000313" key="1">
    <source>
        <dbReference type="EMBL" id="KGN36253.1"/>
    </source>
</evidence>
<gene>
    <name evidence="1" type="ORF">N803_05175</name>
</gene>
<proteinExistence type="predicted"/>
<keyword evidence="2" id="KW-1185">Reference proteome</keyword>
<dbReference type="Proteomes" id="UP000030011">
    <property type="component" value="Unassembled WGS sequence"/>
</dbReference>
<dbReference type="Pfam" id="PF04286">
    <property type="entry name" value="DUF445"/>
    <property type="match status" value="1"/>
</dbReference>
<dbReference type="eggNOG" id="COG2733">
    <property type="taxonomic scope" value="Bacteria"/>
</dbReference>
<dbReference type="PANTHER" id="PTHR38442:SF1">
    <property type="entry name" value="INNER MEMBRANE PROTEIN"/>
    <property type="match status" value="1"/>
</dbReference>
<dbReference type="GO" id="GO:0005886">
    <property type="term" value="C:plasma membrane"/>
    <property type="evidence" value="ECO:0007669"/>
    <property type="project" value="TreeGrafter"/>
</dbReference>
<evidence type="ECO:0000313" key="2">
    <source>
        <dbReference type="Proteomes" id="UP000030011"/>
    </source>
</evidence>
<dbReference type="STRING" id="1385521.N803_05175"/>
<dbReference type="RefSeq" id="WP_035907123.1">
    <property type="nucleotide sequence ID" value="NZ_AVPK01000013.1"/>
</dbReference>
<comment type="caution">
    <text evidence="1">The sequence shown here is derived from an EMBL/GenBank/DDBJ whole genome shotgun (WGS) entry which is preliminary data.</text>
</comment>
<reference evidence="1 2" key="1">
    <citation type="submission" date="2013-08" db="EMBL/GenBank/DDBJ databases">
        <title>The genome sequence of Knoellia subterranea.</title>
        <authorList>
            <person name="Zhu W."/>
            <person name="Wang G."/>
        </authorList>
    </citation>
    <scope>NUCLEOTIDE SEQUENCE [LARGE SCALE GENOMIC DNA]</scope>
    <source>
        <strain evidence="1 2">KCTC 19937</strain>
    </source>
</reference>